<dbReference type="GO" id="GO:0016020">
    <property type="term" value="C:membrane"/>
    <property type="evidence" value="ECO:0007669"/>
    <property type="project" value="TreeGrafter"/>
</dbReference>
<evidence type="ECO:0000256" key="2">
    <source>
        <dbReference type="ARBA" id="ARBA00023002"/>
    </source>
</evidence>
<dbReference type="Gene3D" id="3.40.50.720">
    <property type="entry name" value="NAD(P)-binding Rossmann-like Domain"/>
    <property type="match status" value="1"/>
</dbReference>
<dbReference type="PANTHER" id="PTHR44196:SF1">
    <property type="entry name" value="DEHYDROGENASE_REDUCTASE SDR FAMILY MEMBER 7B"/>
    <property type="match status" value="1"/>
</dbReference>
<name>A0A3S1A9D8_ANAVA</name>
<evidence type="ECO:0000313" key="5">
    <source>
        <dbReference type="Proteomes" id="UP000276103"/>
    </source>
</evidence>
<gene>
    <name evidence="4" type="primary">fabG</name>
    <name evidence="4" type="ORF">DSM107003_23990</name>
</gene>
<protein>
    <submittedName>
        <fullName evidence="4">3-ketoacyl-ACP reductase</fullName>
    </submittedName>
</protein>
<dbReference type="SUPFAM" id="SSF51735">
    <property type="entry name" value="NAD(P)-binding Rossmann-fold domains"/>
    <property type="match status" value="1"/>
</dbReference>
<dbReference type="InterPro" id="IPR002347">
    <property type="entry name" value="SDR_fam"/>
</dbReference>
<proteinExistence type="inferred from homology"/>
<dbReference type="AlphaFoldDB" id="A0A3S1A9D8"/>
<reference evidence="4 5" key="1">
    <citation type="journal article" date="2019" name="Genome Biol. Evol.">
        <title>Day and night: Metabolic profiles and evolutionary relationships of six axenic non-marine cyanobacteria.</title>
        <authorList>
            <person name="Will S.E."/>
            <person name="Henke P."/>
            <person name="Boedeker C."/>
            <person name="Huang S."/>
            <person name="Brinkmann H."/>
            <person name="Rohde M."/>
            <person name="Jarek M."/>
            <person name="Friedl T."/>
            <person name="Seufert S."/>
            <person name="Schumacher M."/>
            <person name="Overmann J."/>
            <person name="Neumann-Schaal M."/>
            <person name="Petersen J."/>
        </authorList>
    </citation>
    <scope>NUCLEOTIDE SEQUENCE [LARGE SCALE GENOMIC DNA]</scope>
    <source>
        <strain evidence="4 5">SAG 1403-4b</strain>
    </source>
</reference>
<comment type="similarity">
    <text evidence="1 3">Belongs to the short-chain dehydrogenases/reductases (SDR) family.</text>
</comment>
<dbReference type="PRINTS" id="PR00080">
    <property type="entry name" value="SDRFAMILY"/>
</dbReference>
<dbReference type="PRINTS" id="PR00081">
    <property type="entry name" value="GDHRDH"/>
</dbReference>
<evidence type="ECO:0000313" key="4">
    <source>
        <dbReference type="EMBL" id="RUS96302.1"/>
    </source>
</evidence>
<dbReference type="GO" id="GO:0016491">
    <property type="term" value="F:oxidoreductase activity"/>
    <property type="evidence" value="ECO:0007669"/>
    <property type="project" value="UniProtKB-KW"/>
</dbReference>
<evidence type="ECO:0000256" key="1">
    <source>
        <dbReference type="ARBA" id="ARBA00006484"/>
    </source>
</evidence>
<dbReference type="Proteomes" id="UP000276103">
    <property type="component" value="Unassembled WGS sequence"/>
</dbReference>
<keyword evidence="5" id="KW-1185">Reference proteome</keyword>
<dbReference type="PROSITE" id="PS00061">
    <property type="entry name" value="ADH_SHORT"/>
    <property type="match status" value="1"/>
</dbReference>
<dbReference type="Pfam" id="PF00106">
    <property type="entry name" value="adh_short"/>
    <property type="match status" value="1"/>
</dbReference>
<dbReference type="InterPro" id="IPR036291">
    <property type="entry name" value="NAD(P)-bd_dom_sf"/>
</dbReference>
<dbReference type="PANTHER" id="PTHR44196">
    <property type="entry name" value="DEHYDROGENASE/REDUCTASE SDR FAMILY MEMBER 7B"/>
    <property type="match status" value="1"/>
</dbReference>
<comment type="caution">
    <text evidence="4">The sequence shown here is derived from an EMBL/GenBank/DDBJ whole genome shotgun (WGS) entry which is preliminary data.</text>
</comment>
<dbReference type="EMBL" id="RSCM01000007">
    <property type="protein sequence ID" value="RUS96302.1"/>
    <property type="molecule type" value="Genomic_DNA"/>
</dbReference>
<organism evidence="4 5">
    <name type="scientific">Trichormus variabilis SAG 1403-4b</name>
    <dbReference type="NCBI Taxonomy" id="447716"/>
    <lineage>
        <taxon>Bacteria</taxon>
        <taxon>Bacillati</taxon>
        <taxon>Cyanobacteriota</taxon>
        <taxon>Cyanophyceae</taxon>
        <taxon>Nostocales</taxon>
        <taxon>Nostocaceae</taxon>
        <taxon>Trichormus</taxon>
    </lineage>
</organism>
<sequence length="278" mass="30322">MMKSISGKTVLLTGATGGIGVYIARALAQEKATILAVSRSPEKLKHICTEVDKLGGKCISFCFDISQVTELGILLDQIYEITEKIDIIINNAAIEKYRPFQNYTLEDIQAILTTNLITGMELTRLILPKMIAQNSGHIVNIASGSGKKGAPYNSIYSASKAGLIMWTDAVRQELADSNIGISVVCPGYTNAGMFHTFGLSAPRLARVSEPTEVAIAVIKAIKHNQPEVMLDGILTKLLFSNIQLFPKFGDLIFRWIGVNQLNQTCAENQMSDLSKTKL</sequence>
<evidence type="ECO:0000256" key="3">
    <source>
        <dbReference type="RuleBase" id="RU000363"/>
    </source>
</evidence>
<keyword evidence="2" id="KW-0560">Oxidoreductase</keyword>
<accession>A0A3S1A9D8</accession>
<dbReference type="InterPro" id="IPR020904">
    <property type="entry name" value="Sc_DH/Rdtase_CS"/>
</dbReference>